<dbReference type="GO" id="GO:0070025">
    <property type="term" value="F:carbon monoxide binding"/>
    <property type="evidence" value="ECO:0007669"/>
    <property type="project" value="TreeGrafter"/>
</dbReference>
<evidence type="ECO:0000256" key="4">
    <source>
        <dbReference type="SAM" id="MobiDB-lite"/>
    </source>
</evidence>
<dbReference type="PIRSF" id="PIRSF005622">
    <property type="entry name" value="Hydrgn_mat_hypD"/>
    <property type="match status" value="1"/>
</dbReference>
<dbReference type="RefSeq" id="WP_190177837.1">
    <property type="nucleotide sequence ID" value="NZ_BMVF01000005.1"/>
</dbReference>
<evidence type="ECO:0000313" key="5">
    <source>
        <dbReference type="EMBL" id="GHD88563.1"/>
    </source>
</evidence>
<dbReference type="PANTHER" id="PTHR30149:SF0">
    <property type="entry name" value="HYDROGENASE MATURATION FACTOR HYPD"/>
    <property type="match status" value="1"/>
</dbReference>
<reference evidence="5" key="2">
    <citation type="submission" date="2020-09" db="EMBL/GenBank/DDBJ databases">
        <authorList>
            <person name="Sun Q."/>
            <person name="Ohkuma M."/>
        </authorList>
    </citation>
    <scope>NUCLEOTIDE SEQUENCE</scope>
    <source>
        <strain evidence="5">JCM 4654</strain>
    </source>
</reference>
<dbReference type="PANTHER" id="PTHR30149">
    <property type="entry name" value="HYDROGENASE PROTEIN ASSEMBLY PROTEIN HYPD"/>
    <property type="match status" value="1"/>
</dbReference>
<dbReference type="EMBL" id="BMVF01000005">
    <property type="protein sequence ID" value="GHD88563.1"/>
    <property type="molecule type" value="Genomic_DNA"/>
</dbReference>
<evidence type="ECO:0000256" key="3">
    <source>
        <dbReference type="ARBA" id="ARBA00023004"/>
    </source>
</evidence>
<keyword evidence="6" id="KW-1185">Reference proteome</keyword>
<keyword evidence="3" id="KW-0408">Iron</keyword>
<sequence>MKYIDEFNDPQLARRLLDEIRATVTRPWALMEVCGGQTHSIIRHGIDQLLPEEVELIHGPGCPVCVTPLEVIDKALDIAARPDVIFCSFGDMLRVPGTDRDLFRVKGEGGDVRVVYSPLDALRLARENPGRQVVFFAIGFETTAPANAMAVHQARRLGLDNFSLLVSHVRVPPAVEAIMTAPACRVQGFLAAGHVCSVMGTSEYPELAERHRVPIVVTGFEPLDILEGIRRAVHQLERGEHRVENAYPRAVREAGNPAALRMLEEVFEVADRSWRGIGRIPASGWRLSDAYRDYDAEHRFDVAGIRTEEPAVCRAGEVLQGLIKPTECAAFGTTCTPRNPLGATMVSSEGACAAYYLYRRMNGQAPQGVSAPQGATADQGAPARGSRIPQEEMNPIG</sequence>
<dbReference type="NCBIfam" id="TIGR00075">
    <property type="entry name" value="hypD"/>
    <property type="match status" value="1"/>
</dbReference>
<dbReference type="AlphaFoldDB" id="A0A919CUZ9"/>
<keyword evidence="2" id="KW-0479">Metal-binding</keyword>
<feature type="region of interest" description="Disordered" evidence="4">
    <location>
        <begin position="367"/>
        <end position="397"/>
    </location>
</feature>
<comment type="similarity">
    <text evidence="1">Belongs to the HypD family.</text>
</comment>
<dbReference type="InterPro" id="IPR002780">
    <property type="entry name" value="Hyd_form_HypD"/>
</dbReference>
<dbReference type="Gene3D" id="3.40.50.11740">
    <property type="entry name" value="HypD, alpha/beta domain 2"/>
    <property type="match status" value="2"/>
</dbReference>
<proteinExistence type="inferred from homology"/>
<protein>
    <submittedName>
        <fullName evidence="5">Hydrogenase formation protein HypD</fullName>
    </submittedName>
</protein>
<organism evidence="5 6">
    <name type="scientific">Streptomyces naganishii JCM 4654</name>
    <dbReference type="NCBI Taxonomy" id="1306179"/>
    <lineage>
        <taxon>Bacteria</taxon>
        <taxon>Bacillati</taxon>
        <taxon>Actinomycetota</taxon>
        <taxon>Actinomycetes</taxon>
        <taxon>Kitasatosporales</taxon>
        <taxon>Streptomycetaceae</taxon>
        <taxon>Streptomyces</taxon>
    </lineage>
</organism>
<dbReference type="Pfam" id="PF01924">
    <property type="entry name" value="HypD"/>
    <property type="match status" value="1"/>
</dbReference>
<dbReference type="InterPro" id="IPR042243">
    <property type="entry name" value="HypD_1"/>
</dbReference>
<evidence type="ECO:0000256" key="2">
    <source>
        <dbReference type="ARBA" id="ARBA00022723"/>
    </source>
</evidence>
<evidence type="ECO:0000313" key="6">
    <source>
        <dbReference type="Proteomes" id="UP000608955"/>
    </source>
</evidence>
<accession>A0A919CUZ9</accession>
<dbReference type="GO" id="GO:0005506">
    <property type="term" value="F:iron ion binding"/>
    <property type="evidence" value="ECO:0007669"/>
    <property type="project" value="TreeGrafter"/>
</dbReference>
<dbReference type="Proteomes" id="UP000608955">
    <property type="component" value="Unassembled WGS sequence"/>
</dbReference>
<comment type="caution">
    <text evidence="5">The sequence shown here is derived from an EMBL/GenBank/DDBJ whole genome shotgun (WGS) entry which is preliminary data.</text>
</comment>
<reference evidence="5" key="1">
    <citation type="journal article" date="2014" name="Int. J. Syst. Evol. Microbiol.">
        <title>Complete genome sequence of Corynebacterium casei LMG S-19264T (=DSM 44701T), isolated from a smear-ripened cheese.</title>
        <authorList>
            <consortium name="US DOE Joint Genome Institute (JGI-PGF)"/>
            <person name="Walter F."/>
            <person name="Albersmeier A."/>
            <person name="Kalinowski J."/>
            <person name="Ruckert C."/>
        </authorList>
    </citation>
    <scope>NUCLEOTIDE SEQUENCE</scope>
    <source>
        <strain evidence="5">JCM 4654</strain>
    </source>
</reference>
<dbReference type="GO" id="GO:0051539">
    <property type="term" value="F:4 iron, 4 sulfur cluster binding"/>
    <property type="evidence" value="ECO:0007669"/>
    <property type="project" value="TreeGrafter"/>
</dbReference>
<dbReference type="InterPro" id="IPR042244">
    <property type="entry name" value="HypD_2_sf"/>
</dbReference>
<evidence type="ECO:0000256" key="1">
    <source>
        <dbReference type="ARBA" id="ARBA00007888"/>
    </source>
</evidence>
<name>A0A919CUZ9_9ACTN</name>
<dbReference type="GO" id="GO:0051604">
    <property type="term" value="P:protein maturation"/>
    <property type="evidence" value="ECO:0007669"/>
    <property type="project" value="TreeGrafter"/>
</dbReference>
<dbReference type="Gene3D" id="6.10.20.100">
    <property type="match status" value="1"/>
</dbReference>
<gene>
    <name evidence="5" type="ORF">GCM10010508_25210</name>
</gene>